<sequence length="85" mass="9612">MRGFVAAPPRPSGESCGVELSNVVITSERKSSRAQKRLIIIFSRQHLDFFTRAMISAENALLTTRMHLILRVRVLARLTLYKDIG</sequence>
<evidence type="ECO:0000313" key="1">
    <source>
        <dbReference type="EMBL" id="MPC65757.1"/>
    </source>
</evidence>
<comment type="caution">
    <text evidence="1">The sequence shown here is derived from an EMBL/GenBank/DDBJ whole genome shotgun (WGS) entry which is preliminary data.</text>
</comment>
<evidence type="ECO:0000313" key="2">
    <source>
        <dbReference type="Proteomes" id="UP000324222"/>
    </source>
</evidence>
<organism evidence="1 2">
    <name type="scientific">Portunus trituberculatus</name>
    <name type="common">Swimming crab</name>
    <name type="synonym">Neptunus trituberculatus</name>
    <dbReference type="NCBI Taxonomy" id="210409"/>
    <lineage>
        <taxon>Eukaryota</taxon>
        <taxon>Metazoa</taxon>
        <taxon>Ecdysozoa</taxon>
        <taxon>Arthropoda</taxon>
        <taxon>Crustacea</taxon>
        <taxon>Multicrustacea</taxon>
        <taxon>Malacostraca</taxon>
        <taxon>Eumalacostraca</taxon>
        <taxon>Eucarida</taxon>
        <taxon>Decapoda</taxon>
        <taxon>Pleocyemata</taxon>
        <taxon>Brachyura</taxon>
        <taxon>Eubrachyura</taxon>
        <taxon>Portunoidea</taxon>
        <taxon>Portunidae</taxon>
        <taxon>Portuninae</taxon>
        <taxon>Portunus</taxon>
    </lineage>
</organism>
<dbReference type="EMBL" id="VSRR010023782">
    <property type="protein sequence ID" value="MPC65757.1"/>
    <property type="molecule type" value="Genomic_DNA"/>
</dbReference>
<proteinExistence type="predicted"/>
<dbReference type="Proteomes" id="UP000324222">
    <property type="component" value="Unassembled WGS sequence"/>
</dbReference>
<protein>
    <submittedName>
        <fullName evidence="1">Uncharacterized protein</fullName>
    </submittedName>
</protein>
<gene>
    <name evidence="1" type="ORF">E2C01_059893</name>
</gene>
<keyword evidence="2" id="KW-1185">Reference proteome</keyword>
<dbReference type="AlphaFoldDB" id="A0A5B7H910"/>
<name>A0A5B7H910_PORTR</name>
<reference evidence="1 2" key="1">
    <citation type="submission" date="2019-05" db="EMBL/GenBank/DDBJ databases">
        <title>Another draft genome of Portunus trituberculatus and its Hox gene families provides insights of decapod evolution.</title>
        <authorList>
            <person name="Jeong J.-H."/>
            <person name="Song I."/>
            <person name="Kim S."/>
            <person name="Choi T."/>
            <person name="Kim D."/>
            <person name="Ryu S."/>
            <person name="Kim W."/>
        </authorList>
    </citation>
    <scope>NUCLEOTIDE SEQUENCE [LARGE SCALE GENOMIC DNA]</scope>
    <source>
        <tissue evidence="1">Muscle</tissue>
    </source>
</reference>
<accession>A0A5B7H910</accession>